<organism evidence="3 4">
    <name type="scientific">Cucumis melo</name>
    <name type="common">Muskmelon</name>
    <dbReference type="NCBI Taxonomy" id="3656"/>
    <lineage>
        <taxon>Eukaryota</taxon>
        <taxon>Viridiplantae</taxon>
        <taxon>Streptophyta</taxon>
        <taxon>Embryophyta</taxon>
        <taxon>Tracheophyta</taxon>
        <taxon>Spermatophyta</taxon>
        <taxon>Magnoliopsida</taxon>
        <taxon>eudicotyledons</taxon>
        <taxon>Gunneridae</taxon>
        <taxon>Pentapetalae</taxon>
        <taxon>rosids</taxon>
        <taxon>fabids</taxon>
        <taxon>Cucurbitales</taxon>
        <taxon>Cucurbitaceae</taxon>
        <taxon>Benincaseae</taxon>
        <taxon>Cucumis</taxon>
    </lineage>
</organism>
<keyword evidence="3" id="KW-1185">Reference proteome</keyword>
<dbReference type="RefSeq" id="XP_008437082.1">
    <property type="nucleotide sequence ID" value="XM_008438860.2"/>
</dbReference>
<dbReference type="Gramene" id="MELO3C002177.2.1">
    <property type="protein sequence ID" value="MELO3C002177.2.1"/>
    <property type="gene ID" value="MELO3C002177.2"/>
</dbReference>
<dbReference type="Pfam" id="PF00197">
    <property type="entry name" value="Kunitz_legume"/>
    <property type="match status" value="1"/>
</dbReference>
<dbReference type="Proteomes" id="UP001652600">
    <property type="component" value="Chromosome 12"/>
</dbReference>
<accession>A0A1S3AST3</accession>
<dbReference type="PROSITE" id="PS00283">
    <property type="entry name" value="SOYBEAN_KUNITZ"/>
    <property type="match status" value="1"/>
</dbReference>
<dbReference type="Gene3D" id="2.80.10.50">
    <property type="match status" value="1"/>
</dbReference>
<sequence length="207" mass="23315">MKNFALLCFLFIVIASSEVRFCRADASPDAVLDTDGKKLRAGDQYYILSVYSRNSGGLSIGGIYGYEKCPINILPESYDYLDGLPATFSPVNPKKGVVRVSTDLNIEFEASTRCGISTVWKVGKFDQYLKQYFVTMGGTKGNPGRETIGNWFKVEKHGKNYKFVYCPTVCKYCKVMCKDVGLFYKNGRRIFALNDAPFPVMFKKVRT</sequence>
<dbReference type="InterPro" id="IPR002160">
    <property type="entry name" value="Prot_inh_Kunz-lg"/>
</dbReference>
<gene>
    <name evidence="4" type="primary">LOC103482610</name>
    <name evidence="2" type="synonym">103482610</name>
</gene>
<dbReference type="PANTHER" id="PTHR33107">
    <property type="entry name" value="KUNITZ TRYPSIN INHIBITOR 2"/>
    <property type="match status" value="1"/>
</dbReference>
<evidence type="ECO:0000313" key="4">
    <source>
        <dbReference type="RefSeq" id="XP_008437082.1"/>
    </source>
</evidence>
<keyword evidence="1" id="KW-0732">Signal</keyword>
<dbReference type="EnsemblPlants" id="MELO3C002177.2.1">
    <property type="protein sequence ID" value="MELO3C002177.2.1"/>
    <property type="gene ID" value="MELO3C002177.2"/>
</dbReference>
<dbReference type="SMR" id="A0A1S3AST3"/>
<dbReference type="eggNOG" id="ENOG502QWSQ">
    <property type="taxonomic scope" value="Eukaryota"/>
</dbReference>
<evidence type="ECO:0000313" key="2">
    <source>
        <dbReference type="EnsemblPlants" id="MELO3C002177.2.1"/>
    </source>
</evidence>
<protein>
    <submittedName>
        <fullName evidence="4">Miraculin</fullName>
    </submittedName>
</protein>
<dbReference type="SMART" id="SM00452">
    <property type="entry name" value="STI"/>
    <property type="match status" value="1"/>
</dbReference>
<dbReference type="PANTHER" id="PTHR33107:SF5">
    <property type="entry name" value="KUNITZ TRYPSIN INHIBITOR 5"/>
    <property type="match status" value="1"/>
</dbReference>
<feature type="signal peptide" evidence="1">
    <location>
        <begin position="1"/>
        <end position="24"/>
    </location>
</feature>
<dbReference type="KEGG" id="cmo:103482610"/>
<reference evidence="4" key="2">
    <citation type="submission" date="2025-04" db="UniProtKB">
        <authorList>
            <consortium name="RefSeq"/>
        </authorList>
    </citation>
    <scope>IDENTIFICATION</scope>
</reference>
<name>A0A1S3AST3_CUCME</name>
<dbReference type="InParanoid" id="A0A1S3AST3"/>
<feature type="chain" id="PRO_5044564935" evidence="1">
    <location>
        <begin position="25"/>
        <end position="207"/>
    </location>
</feature>
<proteinExistence type="predicted"/>
<evidence type="ECO:0000256" key="1">
    <source>
        <dbReference type="SAM" id="SignalP"/>
    </source>
</evidence>
<dbReference type="OrthoDB" id="1872570at2759"/>
<dbReference type="PRINTS" id="PR00291">
    <property type="entry name" value="KUNITZINHBTR"/>
</dbReference>
<reference evidence="2" key="1">
    <citation type="submission" date="2023-03" db="UniProtKB">
        <authorList>
            <consortium name="EnsemblPlants"/>
        </authorList>
    </citation>
    <scope>IDENTIFICATION</scope>
</reference>
<dbReference type="CDD" id="cd23375">
    <property type="entry name" value="beta-trefoil_STI_VvMLP-like"/>
    <property type="match status" value="1"/>
</dbReference>
<evidence type="ECO:0000313" key="3">
    <source>
        <dbReference type="Proteomes" id="UP001652600"/>
    </source>
</evidence>
<dbReference type="InterPro" id="IPR011065">
    <property type="entry name" value="Kunitz_inhibitor_STI-like_sf"/>
</dbReference>
<dbReference type="AlphaFoldDB" id="A0A1S3AST3"/>
<dbReference type="GO" id="GO:0004866">
    <property type="term" value="F:endopeptidase inhibitor activity"/>
    <property type="evidence" value="ECO:0007669"/>
    <property type="project" value="InterPro"/>
</dbReference>
<dbReference type="GeneID" id="103482610"/>
<dbReference type="SUPFAM" id="SSF50386">
    <property type="entry name" value="STI-like"/>
    <property type="match status" value="1"/>
</dbReference>